<evidence type="ECO:0000313" key="2">
    <source>
        <dbReference type="Proteomes" id="UP001163387"/>
    </source>
</evidence>
<gene>
    <name evidence="1" type="ORF">SHM_21550</name>
</gene>
<dbReference type="InterPro" id="IPR029058">
    <property type="entry name" value="AB_hydrolase_fold"/>
</dbReference>
<dbReference type="RefSeq" id="WP_281748266.1">
    <property type="nucleotide sequence ID" value="NZ_AP026933.1"/>
</dbReference>
<proteinExistence type="predicted"/>
<dbReference type="Pfam" id="PF00756">
    <property type="entry name" value="Esterase"/>
    <property type="match status" value="1"/>
</dbReference>
<organism evidence="1 2">
    <name type="scientific">Spiroplasma ixodetis</name>
    <dbReference type="NCBI Taxonomy" id="2141"/>
    <lineage>
        <taxon>Bacteria</taxon>
        <taxon>Bacillati</taxon>
        <taxon>Mycoplasmatota</taxon>
        <taxon>Mollicutes</taxon>
        <taxon>Entomoplasmatales</taxon>
        <taxon>Spiroplasmataceae</taxon>
        <taxon>Spiroplasma</taxon>
    </lineage>
</organism>
<accession>A0ABM8BXB9</accession>
<dbReference type="InterPro" id="IPR050583">
    <property type="entry name" value="Mycobacterial_A85_antigen"/>
</dbReference>
<name>A0ABM8BXB9_9MOLU</name>
<evidence type="ECO:0008006" key="3">
    <source>
        <dbReference type="Google" id="ProtNLM"/>
    </source>
</evidence>
<reference evidence="1 2" key="1">
    <citation type="journal article" date="2022" name="Front. Microbiol.">
        <title>Male-killing mechanisms vary between Spiroplasma species.</title>
        <authorList>
            <person name="Arai H."/>
            <person name="Inoue M."/>
            <person name="Kageyama D."/>
        </authorList>
    </citation>
    <scope>NUCLEOTIDE SEQUENCE [LARGE SCALE GENOMIC DNA]</scope>
    <source>
        <strain evidence="2">sHm</strain>
    </source>
</reference>
<sequence>MNNYDVKVDNIKSKFLNINKDIIIALPSIYDQNIAYEVYLVFDGKDMLLNSNSNILFENNSNCIFIGIGSTNNMTRFNDLATYTNDDVKILMTKYFPELKKSNIDFLGGNGKNYLEFIINEVIPFVIKKFNLKIKNLNAIGCSLGAYFCLQMLYLSKLQFTKLLLFSPAIWFNSQIIEDLKTKFLNNNQPLIVELWVGKKEPKFFEGKLVTNYESNTIELKKILTNRKITTNLVIDENGAHGFKWWIKYINENPLILIS</sequence>
<dbReference type="InterPro" id="IPR000801">
    <property type="entry name" value="Esterase-like"/>
</dbReference>
<protein>
    <recommendedName>
        <fullName evidence="3">Alpha/beta hydrolase</fullName>
    </recommendedName>
</protein>
<dbReference type="EMBL" id="AP026933">
    <property type="protein sequence ID" value="BDT04509.1"/>
    <property type="molecule type" value="Genomic_DNA"/>
</dbReference>
<dbReference type="PANTHER" id="PTHR48098">
    <property type="entry name" value="ENTEROCHELIN ESTERASE-RELATED"/>
    <property type="match status" value="1"/>
</dbReference>
<dbReference type="SUPFAM" id="SSF53474">
    <property type="entry name" value="alpha/beta-Hydrolases"/>
    <property type="match status" value="1"/>
</dbReference>
<evidence type="ECO:0000313" key="1">
    <source>
        <dbReference type="EMBL" id="BDT04509.1"/>
    </source>
</evidence>
<dbReference type="Proteomes" id="UP001163387">
    <property type="component" value="Chromosome"/>
</dbReference>
<keyword evidence="2" id="KW-1185">Reference proteome</keyword>
<dbReference type="PANTHER" id="PTHR48098:SF6">
    <property type="entry name" value="FERRI-BACILLIBACTIN ESTERASE BESA"/>
    <property type="match status" value="1"/>
</dbReference>
<dbReference type="Gene3D" id="3.40.50.1820">
    <property type="entry name" value="alpha/beta hydrolase"/>
    <property type="match status" value="1"/>
</dbReference>